<dbReference type="PANTHER" id="PTHR22773">
    <property type="entry name" value="NADH DEHYDROGENASE"/>
    <property type="match status" value="1"/>
</dbReference>
<feature type="transmembrane region" description="Helical" evidence="6">
    <location>
        <begin position="192"/>
        <end position="211"/>
    </location>
</feature>
<evidence type="ECO:0000259" key="7">
    <source>
        <dbReference type="Pfam" id="PF00361"/>
    </source>
</evidence>
<organism evidence="8 9">
    <name type="scientific">Acidiferrimicrobium australe</name>
    <dbReference type="NCBI Taxonomy" id="2664430"/>
    <lineage>
        <taxon>Bacteria</taxon>
        <taxon>Bacillati</taxon>
        <taxon>Actinomycetota</taxon>
        <taxon>Acidimicrobiia</taxon>
        <taxon>Acidimicrobiales</taxon>
        <taxon>Acidimicrobiaceae</taxon>
        <taxon>Acidiferrimicrobium</taxon>
    </lineage>
</organism>
<dbReference type="InterPro" id="IPR010096">
    <property type="entry name" value="NADH-Q_OxRdtase_suN/2"/>
</dbReference>
<keyword evidence="9" id="KW-1185">Reference proteome</keyword>
<feature type="transmembrane region" description="Helical" evidence="6">
    <location>
        <begin position="339"/>
        <end position="357"/>
    </location>
</feature>
<feature type="transmembrane region" description="Helical" evidence="6">
    <location>
        <begin position="364"/>
        <end position="383"/>
    </location>
</feature>
<dbReference type="Proteomes" id="UP000437736">
    <property type="component" value="Unassembled WGS sequence"/>
</dbReference>
<feature type="transmembrane region" description="Helical" evidence="6">
    <location>
        <begin position="471"/>
        <end position="489"/>
    </location>
</feature>
<feature type="transmembrane region" description="Helical" evidence="6">
    <location>
        <begin position="66"/>
        <end position="85"/>
    </location>
</feature>
<feature type="transmembrane region" description="Helical" evidence="6">
    <location>
        <begin position="269"/>
        <end position="293"/>
    </location>
</feature>
<sequence length="535" mass="55168">MTHLASLLPAAGSRPVATPASQPAAHLAAHLGAQVSGLSGAGCVGATGRVNTLCSAPASIHIPVDYLSFLPILIVGGGALLLLLISSLLPKRSRPGLYPLLTLLIGAASAIVTIPQWLHIDHHGGSLTVGGQILFDHFSVLFLLLISVAVILGALFADSYLRREGLDGVESYVLLLLAAAGGMLMAESGGLIMLFLGLEIMSIAMYVLAAYHRRREQSGEAGLKYFILGAFSSAIFLYGIALTYGATGSLQYNEIAGYLASTTLVHDGVLLAGMFLVIVGLGFKVSAVPFHFWTPDVYQGSPTPFTGYMAAVAKAAAFAGFLRYLDQALPTQQTNWRPAIWLIAVLTLLVGSVMAIAQRDLKRMLAYSSISQAGYVLIGVQAASARGASGAEFYVLTYVFIIAGSFAVVAVLQGAGEARNDLGAIRGLGRRRPALALTFLVFLLAQAGVPLTSGFLGKFYVIEAAVERGQYPLAVIGMLAAAIAAFFYLRIALLMYLDEGAGAAALAGDGAGAAGAAGRPAPAGVGAGAGVGVGA</sequence>
<feature type="transmembrane region" description="Helical" evidence="6">
    <location>
        <begin position="138"/>
        <end position="157"/>
    </location>
</feature>
<feature type="domain" description="NADH:quinone oxidoreductase/Mrp antiporter transmembrane" evidence="7">
    <location>
        <begin position="189"/>
        <end position="483"/>
    </location>
</feature>
<feature type="transmembrane region" description="Helical" evidence="6">
    <location>
        <begin position="223"/>
        <end position="244"/>
    </location>
</feature>
<dbReference type="EMBL" id="WJHE01000374">
    <property type="protein sequence ID" value="MST32739.1"/>
    <property type="molecule type" value="Genomic_DNA"/>
</dbReference>
<keyword evidence="2 5" id="KW-0812">Transmembrane</keyword>
<comment type="caution">
    <text evidence="8">The sequence shown here is derived from an EMBL/GenBank/DDBJ whole genome shotgun (WGS) entry which is preliminary data.</text>
</comment>
<gene>
    <name evidence="8" type="primary">nuoN</name>
    <name evidence="8" type="ORF">GHK86_08390</name>
</gene>
<reference evidence="8 9" key="1">
    <citation type="submission" date="2019-11" db="EMBL/GenBank/DDBJ databases">
        <title>Acidiferrimicrobium australis gen. nov., sp. nov., an acidophilic and obligately heterotrophic, member of the Actinobacteria that catalyses dissimilatory oxido- reduction of iron isolated from metal-rich acidic water in Chile.</title>
        <authorList>
            <person name="Gonzalez D."/>
            <person name="Huber K."/>
            <person name="Hedrich S."/>
            <person name="Rojas-Villalobos C."/>
            <person name="Quatrini R."/>
            <person name="Dinamarca M.A."/>
            <person name="Schwarz A."/>
            <person name="Canales C."/>
            <person name="Nancucheo I."/>
        </authorList>
    </citation>
    <scope>NUCLEOTIDE SEQUENCE [LARGE SCALE GENOMIC DNA]</scope>
    <source>
        <strain evidence="8 9">USS-CCA1</strain>
    </source>
</reference>
<evidence type="ECO:0000256" key="1">
    <source>
        <dbReference type="ARBA" id="ARBA00004127"/>
    </source>
</evidence>
<accession>A0ABW9QTI0</accession>
<evidence type="ECO:0000256" key="3">
    <source>
        <dbReference type="ARBA" id="ARBA00022989"/>
    </source>
</evidence>
<feature type="transmembrane region" description="Helical" evidence="6">
    <location>
        <begin position="97"/>
        <end position="118"/>
    </location>
</feature>
<feature type="transmembrane region" description="Helical" evidence="6">
    <location>
        <begin position="169"/>
        <end position="186"/>
    </location>
</feature>
<feature type="non-terminal residue" evidence="8">
    <location>
        <position position="535"/>
    </location>
</feature>
<evidence type="ECO:0000313" key="9">
    <source>
        <dbReference type="Proteomes" id="UP000437736"/>
    </source>
</evidence>
<dbReference type="NCBIfam" id="TIGR01770">
    <property type="entry name" value="NDH_I_N"/>
    <property type="match status" value="1"/>
</dbReference>
<protein>
    <submittedName>
        <fullName evidence="8">NADH-quinone oxidoreductase subunit NuoN</fullName>
    </submittedName>
</protein>
<evidence type="ECO:0000256" key="5">
    <source>
        <dbReference type="RuleBase" id="RU000320"/>
    </source>
</evidence>
<evidence type="ECO:0000313" key="8">
    <source>
        <dbReference type="EMBL" id="MST32739.1"/>
    </source>
</evidence>
<feature type="transmembrane region" description="Helical" evidence="6">
    <location>
        <begin position="305"/>
        <end position="324"/>
    </location>
</feature>
<name>A0ABW9QTI0_9ACTN</name>
<feature type="transmembrane region" description="Helical" evidence="6">
    <location>
        <begin position="433"/>
        <end position="451"/>
    </location>
</feature>
<feature type="transmembrane region" description="Helical" evidence="6">
    <location>
        <begin position="395"/>
        <end position="412"/>
    </location>
</feature>
<keyword evidence="4 6" id="KW-0472">Membrane</keyword>
<evidence type="ECO:0000256" key="4">
    <source>
        <dbReference type="ARBA" id="ARBA00023136"/>
    </source>
</evidence>
<dbReference type="Pfam" id="PF00361">
    <property type="entry name" value="Proton_antipo_M"/>
    <property type="match status" value="1"/>
</dbReference>
<proteinExistence type="inferred from homology"/>
<dbReference type="InterPro" id="IPR001750">
    <property type="entry name" value="ND/Mrp_TM"/>
</dbReference>
<dbReference type="PRINTS" id="PR01434">
    <property type="entry name" value="NADHDHGNASE5"/>
</dbReference>
<comment type="subcellular location">
    <subcellularLocation>
        <location evidence="1">Endomembrane system</location>
        <topology evidence="1">Multi-pass membrane protein</topology>
    </subcellularLocation>
    <subcellularLocation>
        <location evidence="5">Membrane</location>
        <topology evidence="5">Multi-pass membrane protein</topology>
    </subcellularLocation>
</comment>
<evidence type="ECO:0000256" key="6">
    <source>
        <dbReference type="SAM" id="Phobius"/>
    </source>
</evidence>
<dbReference type="HAMAP" id="MF_00445">
    <property type="entry name" value="NDH1_NuoN_1"/>
    <property type="match status" value="1"/>
</dbReference>
<evidence type="ECO:0000256" key="2">
    <source>
        <dbReference type="ARBA" id="ARBA00022692"/>
    </source>
</evidence>
<keyword evidence="3 6" id="KW-1133">Transmembrane helix</keyword>